<dbReference type="SUPFAM" id="SSF56601">
    <property type="entry name" value="beta-lactamase/transpeptidase-like"/>
    <property type="match status" value="1"/>
</dbReference>
<dbReference type="PANTHER" id="PTHR46825">
    <property type="entry name" value="D-ALANYL-D-ALANINE-CARBOXYPEPTIDASE/ENDOPEPTIDASE AMPH"/>
    <property type="match status" value="1"/>
</dbReference>
<evidence type="ECO:0000313" key="5">
    <source>
        <dbReference type="EMBL" id="KRK78521.1"/>
    </source>
</evidence>
<sequence>MPTLPLIPISADDTTGANQSTDTSKNIDQDAFASKVDNLLTQKDFSGTILVVKDGKVIYETSRGYSNFGKGRMNIDNTTYEIDSIQKSLTAAMIMKQVEKGKLSLNDKLHKFYPSIPGSKKITIRQMLDMKSGLIMANQIGPSSVMSDDHILQNDIKKLHFSELHYNRWYYSPINFNLLSGILEKTTGKSYRYMFTKTYIDKLDLKHTIFAYDKSPEIEKAAGYSNVDPLSPKADYHRAFRTNSYYTYDELGTGQVYMSALDLYKAEHYIVAGNLLSKKSKRELFKAGSSSLYGGGFYNGRNNKFANGWGYGFQTVVHISDNGKDSVVVLENYQRLAADIKPTASQIFGMLNNN</sequence>
<dbReference type="InterPro" id="IPR001466">
    <property type="entry name" value="Beta-lactam-related"/>
</dbReference>
<reference evidence="5 6" key="1">
    <citation type="journal article" date="2015" name="Genome Announc.">
        <title>Expanding the biotechnology potential of lactobacilli through comparative genomics of 213 strains and associated genera.</title>
        <authorList>
            <person name="Sun Z."/>
            <person name="Harris H.M."/>
            <person name="McCann A."/>
            <person name="Guo C."/>
            <person name="Argimon S."/>
            <person name="Zhang W."/>
            <person name="Yang X."/>
            <person name="Jeffery I.B."/>
            <person name="Cooney J.C."/>
            <person name="Kagawa T.F."/>
            <person name="Liu W."/>
            <person name="Song Y."/>
            <person name="Salvetti E."/>
            <person name="Wrobel A."/>
            <person name="Rasinkangas P."/>
            <person name="Parkhill J."/>
            <person name="Rea M.C."/>
            <person name="O'Sullivan O."/>
            <person name="Ritari J."/>
            <person name="Douillard F.P."/>
            <person name="Paul Ross R."/>
            <person name="Yang R."/>
            <person name="Briner A.E."/>
            <person name="Felis G.E."/>
            <person name="de Vos W.M."/>
            <person name="Barrangou R."/>
            <person name="Klaenhammer T.R."/>
            <person name="Caufield P.W."/>
            <person name="Cui Y."/>
            <person name="Zhang H."/>
            <person name="O'Toole P.W."/>
        </authorList>
    </citation>
    <scope>NUCLEOTIDE SEQUENCE [LARGE SCALE GENOMIC DNA]</scope>
    <source>
        <strain evidence="5 6">DSM 19682</strain>
    </source>
</reference>
<feature type="compositionally biased region" description="Polar residues" evidence="3">
    <location>
        <begin position="12"/>
        <end position="24"/>
    </location>
</feature>
<evidence type="ECO:0000259" key="4">
    <source>
        <dbReference type="Pfam" id="PF00144"/>
    </source>
</evidence>
<dbReference type="Gene3D" id="3.40.710.10">
    <property type="entry name" value="DD-peptidase/beta-lactamase superfamily"/>
    <property type="match status" value="1"/>
</dbReference>
<evidence type="ECO:0000256" key="1">
    <source>
        <dbReference type="ARBA" id="ARBA00004370"/>
    </source>
</evidence>
<comment type="caution">
    <text evidence="5">The sequence shown here is derived from an EMBL/GenBank/DDBJ whole genome shotgun (WGS) entry which is preliminary data.</text>
</comment>
<dbReference type="EMBL" id="AZDZ01000022">
    <property type="protein sequence ID" value="KRK78521.1"/>
    <property type="molecule type" value="Genomic_DNA"/>
</dbReference>
<evidence type="ECO:0000313" key="6">
    <source>
        <dbReference type="Proteomes" id="UP000051248"/>
    </source>
</evidence>
<comment type="subcellular location">
    <subcellularLocation>
        <location evidence="1">Membrane</location>
    </subcellularLocation>
</comment>
<accession>A0A0R1KCC5</accession>
<dbReference type="OrthoDB" id="2151402at2"/>
<organism evidence="5 6">
    <name type="scientific">Companilactobacillus nodensis DSM 19682 = JCM 14932 = NBRC 107160</name>
    <dbReference type="NCBI Taxonomy" id="1423775"/>
    <lineage>
        <taxon>Bacteria</taxon>
        <taxon>Bacillati</taxon>
        <taxon>Bacillota</taxon>
        <taxon>Bacilli</taxon>
        <taxon>Lactobacillales</taxon>
        <taxon>Lactobacillaceae</taxon>
        <taxon>Companilactobacillus</taxon>
    </lineage>
</organism>
<feature type="region of interest" description="Disordered" evidence="3">
    <location>
        <begin position="1"/>
        <end position="24"/>
    </location>
</feature>
<feature type="domain" description="Beta-lactamase-related" evidence="4">
    <location>
        <begin position="33"/>
        <end position="314"/>
    </location>
</feature>
<proteinExistence type="predicted"/>
<dbReference type="eggNOG" id="COG1680">
    <property type="taxonomic scope" value="Bacteria"/>
</dbReference>
<dbReference type="InterPro" id="IPR050491">
    <property type="entry name" value="AmpC-like"/>
</dbReference>
<dbReference type="PATRIC" id="fig|1423775.4.peg.2335"/>
<evidence type="ECO:0000256" key="3">
    <source>
        <dbReference type="SAM" id="MobiDB-lite"/>
    </source>
</evidence>
<keyword evidence="6" id="KW-1185">Reference proteome</keyword>
<dbReference type="GO" id="GO:0016020">
    <property type="term" value="C:membrane"/>
    <property type="evidence" value="ECO:0007669"/>
    <property type="project" value="UniProtKB-SubCell"/>
</dbReference>
<evidence type="ECO:0000256" key="2">
    <source>
        <dbReference type="ARBA" id="ARBA00023136"/>
    </source>
</evidence>
<dbReference type="Pfam" id="PF00144">
    <property type="entry name" value="Beta-lactamase"/>
    <property type="match status" value="1"/>
</dbReference>
<dbReference type="Proteomes" id="UP000051248">
    <property type="component" value="Unassembled WGS sequence"/>
</dbReference>
<dbReference type="AlphaFoldDB" id="A0A0R1KCC5"/>
<protein>
    <submittedName>
        <fullName evidence="5">Beta-lactamase class C related penicillin binding protein</fullName>
    </submittedName>
</protein>
<dbReference type="InterPro" id="IPR012338">
    <property type="entry name" value="Beta-lactam/transpept-like"/>
</dbReference>
<name>A0A0R1KCC5_9LACO</name>
<dbReference type="STRING" id="1423775.FD03_GL002296"/>
<keyword evidence="2" id="KW-0472">Membrane</keyword>
<dbReference type="PANTHER" id="PTHR46825:SF11">
    <property type="entry name" value="PENICILLIN-BINDING PROTEIN 4"/>
    <property type="match status" value="1"/>
</dbReference>
<gene>
    <name evidence="5" type="ORF">FD03_GL002296</name>
</gene>